<keyword evidence="2" id="KW-1185">Reference proteome</keyword>
<organism evidence="1 2">
    <name type="scientific">Amanita thiersii Skay4041</name>
    <dbReference type="NCBI Taxonomy" id="703135"/>
    <lineage>
        <taxon>Eukaryota</taxon>
        <taxon>Fungi</taxon>
        <taxon>Dikarya</taxon>
        <taxon>Basidiomycota</taxon>
        <taxon>Agaricomycotina</taxon>
        <taxon>Agaricomycetes</taxon>
        <taxon>Agaricomycetidae</taxon>
        <taxon>Agaricales</taxon>
        <taxon>Pluteineae</taxon>
        <taxon>Amanitaceae</taxon>
        <taxon>Amanita</taxon>
    </lineage>
</organism>
<dbReference type="AlphaFoldDB" id="A0A2A9NB15"/>
<accession>A0A2A9NB15</accession>
<reference evidence="1 2" key="1">
    <citation type="submission" date="2014-02" db="EMBL/GenBank/DDBJ databases">
        <title>Transposable element dynamics among asymbiotic and ectomycorrhizal Amanita fungi.</title>
        <authorList>
            <consortium name="DOE Joint Genome Institute"/>
            <person name="Hess J."/>
            <person name="Skrede I."/>
            <person name="Wolfe B."/>
            <person name="LaButti K."/>
            <person name="Ohm R.A."/>
            <person name="Grigoriev I.V."/>
            <person name="Pringle A."/>
        </authorList>
    </citation>
    <scope>NUCLEOTIDE SEQUENCE [LARGE SCALE GENOMIC DNA]</scope>
    <source>
        <strain evidence="1 2">SKay4041</strain>
    </source>
</reference>
<gene>
    <name evidence="1" type="ORF">AMATHDRAFT_72114</name>
</gene>
<name>A0A2A9NB15_9AGAR</name>
<protein>
    <submittedName>
        <fullName evidence="1">Uncharacterized protein</fullName>
    </submittedName>
</protein>
<dbReference type="EMBL" id="KZ302700">
    <property type="protein sequence ID" value="PFH44920.1"/>
    <property type="molecule type" value="Genomic_DNA"/>
</dbReference>
<evidence type="ECO:0000313" key="2">
    <source>
        <dbReference type="Proteomes" id="UP000242287"/>
    </source>
</evidence>
<sequence length="75" mass="8327">MSTTRLQGMLRTTPGTPVAPATLQVQQIREQGVADSHTRLIPLGLVQTPPSLYTWKGPRKQLTVQTEVSMKRSKQ</sequence>
<dbReference type="Proteomes" id="UP000242287">
    <property type="component" value="Unassembled WGS sequence"/>
</dbReference>
<evidence type="ECO:0000313" key="1">
    <source>
        <dbReference type="EMBL" id="PFH44920.1"/>
    </source>
</evidence>
<proteinExistence type="predicted"/>